<evidence type="ECO:0000256" key="4">
    <source>
        <dbReference type="ARBA" id="ARBA00011738"/>
    </source>
</evidence>
<dbReference type="GO" id="GO:0035999">
    <property type="term" value="P:tetrahydrofolate interconversion"/>
    <property type="evidence" value="ECO:0007669"/>
    <property type="project" value="InterPro"/>
</dbReference>
<comment type="subcellular location">
    <subcellularLocation>
        <location evidence="2">Cytoplasm</location>
    </subcellularLocation>
</comment>
<evidence type="ECO:0000256" key="7">
    <source>
        <dbReference type="ARBA" id="ARBA00022605"/>
    </source>
</evidence>
<dbReference type="InterPro" id="IPR001085">
    <property type="entry name" value="Ser_HO-MeTrfase"/>
</dbReference>
<comment type="subunit">
    <text evidence="4">Homodimer.</text>
</comment>
<dbReference type="AlphaFoldDB" id="A0A2M8FEW0"/>
<feature type="domain" description="Serine hydroxymethyltransferase-like" evidence="11">
    <location>
        <begin position="8"/>
        <end position="367"/>
    </location>
</feature>
<keyword evidence="9 10" id="KW-0663">Pyridoxal phosphate</keyword>
<dbReference type="PIRSF" id="PIRSF000412">
    <property type="entry name" value="SHMT"/>
    <property type="match status" value="1"/>
</dbReference>
<evidence type="ECO:0000256" key="5">
    <source>
        <dbReference type="ARBA" id="ARBA00022490"/>
    </source>
</evidence>
<dbReference type="Pfam" id="PF00464">
    <property type="entry name" value="SHMT"/>
    <property type="match status" value="1"/>
</dbReference>
<dbReference type="SUPFAM" id="SSF53383">
    <property type="entry name" value="PLP-dependent transferases"/>
    <property type="match status" value="1"/>
</dbReference>
<evidence type="ECO:0000256" key="2">
    <source>
        <dbReference type="ARBA" id="ARBA00004496"/>
    </source>
</evidence>
<sequence>MQNYSFIKAGDEEVYKALIGEEAREARGIELIPSENYVSRAVLEANGSVFTNKYSEGYPGKRYYGGQQYTDIVETIAIERAKKLFNCQFANVQPLGGAAANVAMYFALMEPGDTVLGMDLSHGGHLTHGHPTTAINKVFNFVRYKMKDVETGEIDYDALRQTALEHKPKIILAGFSAYPRELDYAKFVEIAREVGAYAVADMAHIAGLIAGGVVKNPFDFGFDVITTTTHKTLRGPRGGMILVRESEEIAKKINKAVFPGMQGGPHMHQIAAKAVAFGEALTPAFKVYAAQILKNAKAMEAVFKAEGIRLLCGGTDNHLLLADVYGSLGVTGAEAERVLDEVGITLNKNMIADDTRTAMDPSGIRFG</sequence>
<dbReference type="HAMAP" id="MF_00051">
    <property type="entry name" value="SHMT"/>
    <property type="match status" value="1"/>
</dbReference>
<dbReference type="InterPro" id="IPR049943">
    <property type="entry name" value="Ser_HO-MeTrfase-like"/>
</dbReference>
<evidence type="ECO:0000256" key="6">
    <source>
        <dbReference type="ARBA" id="ARBA00022563"/>
    </source>
</evidence>
<dbReference type="CDD" id="cd00378">
    <property type="entry name" value="SHMT"/>
    <property type="match status" value="1"/>
</dbReference>
<dbReference type="EC" id="2.1.2.1" evidence="12"/>
<gene>
    <name evidence="12" type="primary">glyA</name>
    <name evidence="12" type="ORF">CO026_01840</name>
</gene>
<keyword evidence="5" id="KW-0963">Cytoplasm</keyword>
<comment type="cofactor">
    <cofactor evidence="1 10">
        <name>pyridoxal 5'-phosphate</name>
        <dbReference type="ChEBI" id="CHEBI:597326"/>
    </cofactor>
</comment>
<dbReference type="GO" id="GO:0019264">
    <property type="term" value="P:glycine biosynthetic process from serine"/>
    <property type="evidence" value="ECO:0007669"/>
    <property type="project" value="InterPro"/>
</dbReference>
<dbReference type="InterPro" id="IPR019798">
    <property type="entry name" value="Ser_HO-MeTrfase_PLP_BS"/>
</dbReference>
<dbReference type="Proteomes" id="UP000230391">
    <property type="component" value="Unassembled WGS sequence"/>
</dbReference>
<keyword evidence="7" id="KW-0028">Amino-acid biosynthesis</keyword>
<evidence type="ECO:0000256" key="9">
    <source>
        <dbReference type="ARBA" id="ARBA00022898"/>
    </source>
</evidence>
<keyword evidence="12" id="KW-0489">Methyltransferase</keyword>
<dbReference type="InterPro" id="IPR039429">
    <property type="entry name" value="SHMT-like_dom"/>
</dbReference>
<proteinExistence type="inferred from homology"/>
<comment type="caution">
    <text evidence="12">The sequence shown here is derived from an EMBL/GenBank/DDBJ whole genome shotgun (WGS) entry which is preliminary data.</text>
</comment>
<evidence type="ECO:0000313" key="13">
    <source>
        <dbReference type="Proteomes" id="UP000230391"/>
    </source>
</evidence>
<dbReference type="GO" id="GO:0032259">
    <property type="term" value="P:methylation"/>
    <property type="evidence" value="ECO:0007669"/>
    <property type="project" value="UniProtKB-KW"/>
</dbReference>
<evidence type="ECO:0000256" key="10">
    <source>
        <dbReference type="PIRSR" id="PIRSR000412-50"/>
    </source>
</evidence>
<dbReference type="NCBIfam" id="NF000586">
    <property type="entry name" value="PRK00011.1"/>
    <property type="match status" value="1"/>
</dbReference>
<dbReference type="GO" id="GO:0004372">
    <property type="term" value="F:glycine hydroxymethyltransferase activity"/>
    <property type="evidence" value="ECO:0007669"/>
    <property type="project" value="UniProtKB-EC"/>
</dbReference>
<dbReference type="GO" id="GO:0030170">
    <property type="term" value="F:pyridoxal phosphate binding"/>
    <property type="evidence" value="ECO:0007669"/>
    <property type="project" value="InterPro"/>
</dbReference>
<keyword evidence="6" id="KW-0554">One-carbon metabolism</keyword>
<organism evidence="12 13">
    <name type="scientific">Candidatus Kaiserbacteria bacterium CG_4_9_14_0_2_um_filter_41_32</name>
    <dbReference type="NCBI Taxonomy" id="1974601"/>
    <lineage>
        <taxon>Bacteria</taxon>
        <taxon>Candidatus Kaiseribacteriota</taxon>
    </lineage>
</organism>
<dbReference type="PANTHER" id="PTHR11680">
    <property type="entry name" value="SERINE HYDROXYMETHYLTRANSFERASE"/>
    <property type="match status" value="1"/>
</dbReference>
<protein>
    <submittedName>
        <fullName evidence="12">Serine hydroxymethyltransferase</fullName>
        <ecNumber evidence="12">2.1.2.1</ecNumber>
    </submittedName>
</protein>
<reference evidence="13" key="1">
    <citation type="submission" date="2017-09" db="EMBL/GenBank/DDBJ databases">
        <title>Depth-based differentiation of microbial function through sediment-hosted aquifers and enrichment of novel symbionts in the deep terrestrial subsurface.</title>
        <authorList>
            <person name="Probst A.J."/>
            <person name="Ladd B."/>
            <person name="Jarett J.K."/>
            <person name="Geller-Mcgrath D.E."/>
            <person name="Sieber C.M.K."/>
            <person name="Emerson J.B."/>
            <person name="Anantharaman K."/>
            <person name="Thomas B.C."/>
            <person name="Malmstrom R."/>
            <person name="Stieglmeier M."/>
            <person name="Klingl A."/>
            <person name="Woyke T."/>
            <person name="Ryan C.M."/>
            <person name="Banfield J.F."/>
        </authorList>
    </citation>
    <scope>NUCLEOTIDE SEQUENCE [LARGE SCALE GENOMIC DNA]</scope>
</reference>
<dbReference type="InterPro" id="IPR015422">
    <property type="entry name" value="PyrdxlP-dep_Trfase_small"/>
</dbReference>
<evidence type="ECO:0000256" key="8">
    <source>
        <dbReference type="ARBA" id="ARBA00022679"/>
    </source>
</evidence>
<dbReference type="GO" id="GO:0008168">
    <property type="term" value="F:methyltransferase activity"/>
    <property type="evidence" value="ECO:0007669"/>
    <property type="project" value="UniProtKB-KW"/>
</dbReference>
<evidence type="ECO:0000259" key="11">
    <source>
        <dbReference type="Pfam" id="PF00464"/>
    </source>
</evidence>
<dbReference type="InterPro" id="IPR015424">
    <property type="entry name" value="PyrdxlP-dep_Trfase"/>
</dbReference>
<evidence type="ECO:0000313" key="12">
    <source>
        <dbReference type="EMBL" id="PJC56179.1"/>
    </source>
</evidence>
<keyword evidence="8 12" id="KW-0808">Transferase</keyword>
<dbReference type="InterPro" id="IPR015421">
    <property type="entry name" value="PyrdxlP-dep_Trfase_major"/>
</dbReference>
<name>A0A2M8FEW0_9BACT</name>
<feature type="modified residue" description="N6-(pyridoxal phosphate)lysine" evidence="10">
    <location>
        <position position="231"/>
    </location>
</feature>
<dbReference type="PANTHER" id="PTHR11680:SF50">
    <property type="entry name" value="SERINE HYDROXYMETHYLTRANSFERASE"/>
    <property type="match status" value="1"/>
</dbReference>
<dbReference type="PROSITE" id="PS00096">
    <property type="entry name" value="SHMT"/>
    <property type="match status" value="1"/>
</dbReference>
<dbReference type="Gene3D" id="3.90.1150.10">
    <property type="entry name" value="Aspartate Aminotransferase, domain 1"/>
    <property type="match status" value="1"/>
</dbReference>
<dbReference type="FunFam" id="3.40.640.10:FF:000001">
    <property type="entry name" value="Serine hydroxymethyltransferase"/>
    <property type="match status" value="1"/>
</dbReference>
<evidence type="ECO:0000256" key="1">
    <source>
        <dbReference type="ARBA" id="ARBA00001933"/>
    </source>
</evidence>
<comment type="similarity">
    <text evidence="3">Belongs to the SHMT family.</text>
</comment>
<evidence type="ECO:0000256" key="3">
    <source>
        <dbReference type="ARBA" id="ARBA00006376"/>
    </source>
</evidence>
<dbReference type="EMBL" id="PFRD01000071">
    <property type="protein sequence ID" value="PJC56179.1"/>
    <property type="molecule type" value="Genomic_DNA"/>
</dbReference>
<accession>A0A2M8FEW0</accession>
<dbReference type="Gene3D" id="3.40.640.10">
    <property type="entry name" value="Type I PLP-dependent aspartate aminotransferase-like (Major domain)"/>
    <property type="match status" value="1"/>
</dbReference>
<feature type="non-terminal residue" evidence="12">
    <location>
        <position position="367"/>
    </location>
</feature>
<dbReference type="GO" id="GO:0005829">
    <property type="term" value="C:cytosol"/>
    <property type="evidence" value="ECO:0007669"/>
    <property type="project" value="TreeGrafter"/>
</dbReference>